<feature type="compositionally biased region" description="Low complexity" evidence="2">
    <location>
        <begin position="103"/>
        <end position="116"/>
    </location>
</feature>
<keyword evidence="4" id="KW-1185">Reference proteome</keyword>
<organism evidence="3 4">
    <name type="scientific">Chlamydomonas reinhardtii</name>
    <name type="common">Chlamydomonas smithii</name>
    <dbReference type="NCBI Taxonomy" id="3055"/>
    <lineage>
        <taxon>Eukaryota</taxon>
        <taxon>Viridiplantae</taxon>
        <taxon>Chlorophyta</taxon>
        <taxon>core chlorophytes</taxon>
        <taxon>Chlorophyceae</taxon>
        <taxon>CS clade</taxon>
        <taxon>Chlamydomonadales</taxon>
        <taxon>Chlamydomonadaceae</taxon>
        <taxon>Chlamydomonas</taxon>
    </lineage>
</organism>
<dbReference type="OrthoDB" id="551498at2759"/>
<feature type="compositionally biased region" description="Polar residues" evidence="2">
    <location>
        <begin position="48"/>
        <end position="60"/>
    </location>
</feature>
<dbReference type="EMBL" id="CM008966">
    <property type="protein sequence ID" value="PNW83695.1"/>
    <property type="molecule type" value="Genomic_DNA"/>
</dbReference>
<sequence>MSTEPGGGVATLAPLRTSLAGGSPAPPPLRTSMSGAAPSSGGGAAPSTHNSGSKPRVSNTGAGGNPRMSSPGMLGTVGAPAPVLPITAPQHLPPMRALSTAVSSNANSGNNNNNSSDLPRLTTRMSESGGKDIGGMKPSPPSLRRAATMVRSVDSGLSSAAGPGGGGAAIGAGRGDAIIKERRALQQDKTALVLNKKRLEALLLKAAEALPPSADEPSSSGVRGGGGGSLRTQIQKALDESAQLDKHMSTTPGGGMIPFEAEAEAKVKQLTAQLADMKLDHEVALSRLEGELKYRNTQSSAAASGLQKQLQEADEEVKKLRRANDIEMARSRDLTSQVQELQRQLRDVSTSLCDKTEQVKDMKELMGMDKITMNTVLEMLRAQLKEAKAEAEAGHERVKELEYALVHRDTLLAEAQQKLHAAGLAGGAGGISGGVYEEPRVQSPPMDGKSAWSKLARAVAGTRTNRLASATGAGGRTVETAGGVTLVASSVEAPKGVLSA</sequence>
<dbReference type="InParanoid" id="A0A2K3DT33"/>
<keyword evidence="1" id="KW-0175">Coiled coil</keyword>
<dbReference type="AlphaFoldDB" id="A0A2K3DT33"/>
<feature type="region of interest" description="Disordered" evidence="2">
    <location>
        <begin position="1"/>
        <end position="76"/>
    </location>
</feature>
<name>A0A2K3DT33_CHLRE</name>
<dbReference type="KEGG" id="cre:CHLRE_05g239650v5"/>
<reference evidence="3 4" key="1">
    <citation type="journal article" date="2007" name="Science">
        <title>The Chlamydomonas genome reveals the evolution of key animal and plant functions.</title>
        <authorList>
            <person name="Merchant S.S."/>
            <person name="Prochnik S.E."/>
            <person name="Vallon O."/>
            <person name="Harris E.H."/>
            <person name="Karpowicz S.J."/>
            <person name="Witman G.B."/>
            <person name="Terry A."/>
            <person name="Salamov A."/>
            <person name="Fritz-Laylin L.K."/>
            <person name="Marechal-Drouard L."/>
            <person name="Marshall W.F."/>
            <person name="Qu L.H."/>
            <person name="Nelson D.R."/>
            <person name="Sanderfoot A.A."/>
            <person name="Spalding M.H."/>
            <person name="Kapitonov V.V."/>
            <person name="Ren Q."/>
            <person name="Ferris P."/>
            <person name="Lindquist E."/>
            <person name="Shapiro H."/>
            <person name="Lucas S.M."/>
            <person name="Grimwood J."/>
            <person name="Schmutz J."/>
            <person name="Cardol P."/>
            <person name="Cerutti H."/>
            <person name="Chanfreau G."/>
            <person name="Chen C.L."/>
            <person name="Cognat V."/>
            <person name="Croft M.T."/>
            <person name="Dent R."/>
            <person name="Dutcher S."/>
            <person name="Fernandez E."/>
            <person name="Fukuzawa H."/>
            <person name="Gonzalez-Ballester D."/>
            <person name="Gonzalez-Halphen D."/>
            <person name="Hallmann A."/>
            <person name="Hanikenne M."/>
            <person name="Hippler M."/>
            <person name="Inwood W."/>
            <person name="Jabbari K."/>
            <person name="Kalanon M."/>
            <person name="Kuras R."/>
            <person name="Lefebvre P.A."/>
            <person name="Lemaire S.D."/>
            <person name="Lobanov A.V."/>
            <person name="Lohr M."/>
            <person name="Manuell A."/>
            <person name="Meier I."/>
            <person name="Mets L."/>
            <person name="Mittag M."/>
            <person name="Mittelmeier T."/>
            <person name="Moroney J.V."/>
            <person name="Moseley J."/>
            <person name="Napoli C."/>
            <person name="Nedelcu A.M."/>
            <person name="Niyogi K."/>
            <person name="Novoselov S.V."/>
            <person name="Paulsen I.T."/>
            <person name="Pazour G."/>
            <person name="Purton S."/>
            <person name="Ral J.P."/>
            <person name="Riano-Pachon D.M."/>
            <person name="Riekhof W."/>
            <person name="Rymarquis L."/>
            <person name="Schroda M."/>
            <person name="Stern D."/>
            <person name="Umen J."/>
            <person name="Willows R."/>
            <person name="Wilson N."/>
            <person name="Zimmer S.L."/>
            <person name="Allmer J."/>
            <person name="Balk J."/>
            <person name="Bisova K."/>
            <person name="Chen C.J."/>
            <person name="Elias M."/>
            <person name="Gendler K."/>
            <person name="Hauser C."/>
            <person name="Lamb M.R."/>
            <person name="Ledford H."/>
            <person name="Long J.C."/>
            <person name="Minagawa J."/>
            <person name="Page M.D."/>
            <person name="Pan J."/>
            <person name="Pootakham W."/>
            <person name="Roje S."/>
            <person name="Rose A."/>
            <person name="Stahlberg E."/>
            <person name="Terauchi A.M."/>
            <person name="Yang P."/>
            <person name="Ball S."/>
            <person name="Bowler C."/>
            <person name="Dieckmann C.L."/>
            <person name="Gladyshev V.N."/>
            <person name="Green P."/>
            <person name="Jorgensen R."/>
            <person name="Mayfield S."/>
            <person name="Mueller-Roeber B."/>
            <person name="Rajamani S."/>
            <person name="Sayre R.T."/>
            <person name="Brokstein P."/>
            <person name="Dubchak I."/>
            <person name="Goodstein D."/>
            <person name="Hornick L."/>
            <person name="Huang Y.W."/>
            <person name="Jhaveri J."/>
            <person name="Luo Y."/>
            <person name="Martinez D."/>
            <person name="Ngau W.C."/>
            <person name="Otillar B."/>
            <person name="Poliakov A."/>
            <person name="Porter A."/>
            <person name="Szajkowski L."/>
            <person name="Werner G."/>
            <person name="Zhou K."/>
            <person name="Grigoriev I.V."/>
            <person name="Rokhsar D.S."/>
            <person name="Grossman A.R."/>
        </authorList>
    </citation>
    <scope>NUCLEOTIDE SEQUENCE [LARGE SCALE GENOMIC DNA]</scope>
    <source>
        <strain evidence="4">CC-503</strain>
    </source>
</reference>
<gene>
    <name evidence="3" type="ORF">CHLRE_05g239650v5</name>
</gene>
<evidence type="ECO:0000313" key="3">
    <source>
        <dbReference type="EMBL" id="PNW83695.1"/>
    </source>
</evidence>
<dbReference type="RefSeq" id="XP_001697767.2">
    <property type="nucleotide sequence ID" value="XM_001697715.3"/>
</dbReference>
<proteinExistence type="predicted"/>
<protein>
    <submittedName>
        <fullName evidence="3">Uncharacterized protein</fullName>
    </submittedName>
</protein>
<dbReference type="Gramene" id="PNW83695">
    <property type="protein sequence ID" value="PNW83695"/>
    <property type="gene ID" value="CHLRE_05g239650v5"/>
</dbReference>
<feature type="region of interest" description="Disordered" evidence="2">
    <location>
        <begin position="102"/>
        <end position="143"/>
    </location>
</feature>
<dbReference type="Proteomes" id="UP000006906">
    <property type="component" value="Chromosome 5"/>
</dbReference>
<feature type="coiled-coil region" evidence="1">
    <location>
        <begin position="260"/>
        <end position="404"/>
    </location>
</feature>
<feature type="region of interest" description="Disordered" evidence="2">
    <location>
        <begin position="210"/>
        <end position="231"/>
    </location>
</feature>
<evidence type="ECO:0000256" key="1">
    <source>
        <dbReference type="SAM" id="Coils"/>
    </source>
</evidence>
<dbReference type="PaxDb" id="3055-EDO99919"/>
<dbReference type="GeneID" id="5723273"/>
<dbReference type="ExpressionAtlas" id="A0A2K3DT33">
    <property type="expression patterns" value="baseline and differential"/>
</dbReference>
<accession>A0A2K3DT33</accession>
<evidence type="ECO:0000313" key="4">
    <source>
        <dbReference type="Proteomes" id="UP000006906"/>
    </source>
</evidence>
<evidence type="ECO:0000256" key="2">
    <source>
        <dbReference type="SAM" id="MobiDB-lite"/>
    </source>
</evidence>